<organism evidence="1 2">
    <name type="scientific">Oceanospirillum multiglobuliferum</name>
    <dbReference type="NCBI Taxonomy" id="64969"/>
    <lineage>
        <taxon>Bacteria</taxon>
        <taxon>Pseudomonadati</taxon>
        <taxon>Pseudomonadota</taxon>
        <taxon>Gammaproteobacteria</taxon>
        <taxon>Oceanospirillales</taxon>
        <taxon>Oceanospirillaceae</taxon>
        <taxon>Oceanospirillum</taxon>
    </lineage>
</organism>
<evidence type="ECO:0000313" key="2">
    <source>
        <dbReference type="Proteomes" id="UP000191418"/>
    </source>
</evidence>
<gene>
    <name evidence="1" type="ORF">BTE48_01030</name>
</gene>
<dbReference type="STRING" id="64969.SAMN02745127_02096"/>
<keyword evidence="2" id="KW-1185">Reference proteome</keyword>
<protein>
    <submittedName>
        <fullName evidence="1">Uncharacterized protein</fullName>
    </submittedName>
</protein>
<name>A0A1T4QZH4_9GAMM</name>
<dbReference type="AlphaFoldDB" id="A0A1T4QZH4"/>
<accession>A0A1T4QZH4</accession>
<reference evidence="1 2" key="1">
    <citation type="submission" date="2017-01" db="EMBL/GenBank/DDBJ databases">
        <title>Genome Sequencing of a Marine Spirillum, Oceanospirillum multiglobuliferum ATCC 33336, from Japan.</title>
        <authorList>
            <person name="Carney J.G."/>
            <person name="Trachtenberg A.M."/>
            <person name="Rheaume B.A."/>
            <person name="Linnane J.D."/>
            <person name="Pitts N.L."/>
            <person name="Mykles D.L."/>
            <person name="Maclea K.S."/>
        </authorList>
    </citation>
    <scope>NUCLEOTIDE SEQUENCE [LARGE SCALE GENOMIC DNA]</scope>
    <source>
        <strain evidence="1 2">ATCC 33336</strain>
    </source>
</reference>
<dbReference type="EMBL" id="MTSM01000001">
    <property type="protein sequence ID" value="OPX57044.1"/>
    <property type="molecule type" value="Genomic_DNA"/>
</dbReference>
<dbReference type="RefSeq" id="WP_078745677.1">
    <property type="nucleotide sequence ID" value="NZ_FUXG01000013.1"/>
</dbReference>
<dbReference type="Proteomes" id="UP000191418">
    <property type="component" value="Unassembled WGS sequence"/>
</dbReference>
<sequence>MCDCITDIEKQATAKLQQSSSFKKPVREVRMKGIVYPLTDRLNIGMVTCNFLEVELEGQKKRHEMSISHSFCPFCGEKYEKGDSGC</sequence>
<dbReference type="OrthoDB" id="6169388at2"/>
<proteinExistence type="predicted"/>
<comment type="caution">
    <text evidence="1">The sequence shown here is derived from an EMBL/GenBank/DDBJ whole genome shotgun (WGS) entry which is preliminary data.</text>
</comment>
<evidence type="ECO:0000313" key="1">
    <source>
        <dbReference type="EMBL" id="OPX57044.1"/>
    </source>
</evidence>